<feature type="compositionally biased region" description="Polar residues" evidence="1">
    <location>
        <begin position="99"/>
        <end position="112"/>
    </location>
</feature>
<sequence length="112" mass="12708">MEYDSESDSVSTVGATNSYYSLEEVNQFLDETFGRSVRVQEYFEDTDKFIKTVAALKRKTGFDQLDEKKRFRLKKHITTLRKAPPTARPPIGRKLDDGTSASPSCECSGWSD</sequence>
<feature type="region of interest" description="Disordered" evidence="1">
    <location>
        <begin position="82"/>
        <end position="112"/>
    </location>
</feature>
<comment type="caution">
    <text evidence="2">The sequence shown here is derived from an EMBL/GenBank/DDBJ whole genome shotgun (WGS) entry which is preliminary data.</text>
</comment>
<organism evidence="2 3">
    <name type="scientific">Scophthalmus maximus</name>
    <name type="common">Turbot</name>
    <name type="synonym">Psetta maxima</name>
    <dbReference type="NCBI Taxonomy" id="52904"/>
    <lineage>
        <taxon>Eukaryota</taxon>
        <taxon>Metazoa</taxon>
        <taxon>Chordata</taxon>
        <taxon>Craniata</taxon>
        <taxon>Vertebrata</taxon>
        <taxon>Euteleostomi</taxon>
        <taxon>Actinopterygii</taxon>
        <taxon>Neopterygii</taxon>
        <taxon>Teleostei</taxon>
        <taxon>Neoteleostei</taxon>
        <taxon>Acanthomorphata</taxon>
        <taxon>Carangaria</taxon>
        <taxon>Pleuronectiformes</taxon>
        <taxon>Pleuronectoidei</taxon>
        <taxon>Scophthalmidae</taxon>
        <taxon>Scophthalmus</taxon>
    </lineage>
</organism>
<evidence type="ECO:0000256" key="1">
    <source>
        <dbReference type="SAM" id="MobiDB-lite"/>
    </source>
</evidence>
<dbReference type="Proteomes" id="UP000438429">
    <property type="component" value="Unassembled WGS sequence"/>
</dbReference>
<evidence type="ECO:0000313" key="3">
    <source>
        <dbReference type="Proteomes" id="UP000438429"/>
    </source>
</evidence>
<dbReference type="AlphaFoldDB" id="A0A6A4RND8"/>
<name>A0A6A4RND8_SCOMX</name>
<proteinExistence type="predicted"/>
<gene>
    <name evidence="2" type="ORF">F2P81_024676</name>
</gene>
<accession>A0A6A4RND8</accession>
<dbReference type="EMBL" id="VEVO01000022">
    <property type="protein sequence ID" value="KAF0024046.1"/>
    <property type="molecule type" value="Genomic_DNA"/>
</dbReference>
<evidence type="ECO:0000313" key="2">
    <source>
        <dbReference type="EMBL" id="KAF0024046.1"/>
    </source>
</evidence>
<protein>
    <submittedName>
        <fullName evidence="2">Uncharacterized protein</fullName>
    </submittedName>
</protein>
<reference evidence="2 3" key="1">
    <citation type="submission" date="2019-06" db="EMBL/GenBank/DDBJ databases">
        <title>Draft genomes of female and male turbot (Scophthalmus maximus).</title>
        <authorList>
            <person name="Xu H."/>
            <person name="Xu X.-W."/>
            <person name="Shao C."/>
            <person name="Chen S."/>
        </authorList>
    </citation>
    <scope>NUCLEOTIDE SEQUENCE [LARGE SCALE GENOMIC DNA]</scope>
    <source>
        <strain evidence="2">Ysfricsl-2016a</strain>
        <tissue evidence="2">Blood</tissue>
    </source>
</reference>